<evidence type="ECO:0000313" key="2">
    <source>
        <dbReference type="Proteomes" id="UP000024635"/>
    </source>
</evidence>
<dbReference type="AlphaFoldDB" id="A0A016SZ60"/>
<organism evidence="1 2">
    <name type="scientific">Ancylostoma ceylanicum</name>
    <dbReference type="NCBI Taxonomy" id="53326"/>
    <lineage>
        <taxon>Eukaryota</taxon>
        <taxon>Metazoa</taxon>
        <taxon>Ecdysozoa</taxon>
        <taxon>Nematoda</taxon>
        <taxon>Chromadorea</taxon>
        <taxon>Rhabditida</taxon>
        <taxon>Rhabditina</taxon>
        <taxon>Rhabditomorpha</taxon>
        <taxon>Strongyloidea</taxon>
        <taxon>Ancylostomatidae</taxon>
        <taxon>Ancylostomatinae</taxon>
        <taxon>Ancylostoma</taxon>
    </lineage>
</organism>
<evidence type="ECO:0000313" key="1">
    <source>
        <dbReference type="EMBL" id="EYB95579.1"/>
    </source>
</evidence>
<dbReference type="STRING" id="53326.A0A016SZ60"/>
<proteinExistence type="predicted"/>
<dbReference type="EMBL" id="JARK01001494">
    <property type="protein sequence ID" value="EYB95579.1"/>
    <property type="molecule type" value="Genomic_DNA"/>
</dbReference>
<protein>
    <submittedName>
        <fullName evidence="1">Uncharacterized protein</fullName>
    </submittedName>
</protein>
<accession>A0A016SZ60</accession>
<name>A0A016SZ60_9BILA</name>
<reference evidence="2" key="1">
    <citation type="journal article" date="2015" name="Nat. Genet.">
        <title>The genome and transcriptome of the zoonotic hookworm Ancylostoma ceylanicum identify infection-specific gene families.</title>
        <authorList>
            <person name="Schwarz E.M."/>
            <person name="Hu Y."/>
            <person name="Antoshechkin I."/>
            <person name="Miller M.M."/>
            <person name="Sternberg P.W."/>
            <person name="Aroian R.V."/>
        </authorList>
    </citation>
    <scope>NUCLEOTIDE SEQUENCE</scope>
    <source>
        <strain evidence="2">HY135</strain>
    </source>
</reference>
<dbReference type="Proteomes" id="UP000024635">
    <property type="component" value="Unassembled WGS sequence"/>
</dbReference>
<dbReference type="OrthoDB" id="5826736at2759"/>
<comment type="caution">
    <text evidence="1">The sequence shown here is derived from an EMBL/GenBank/DDBJ whole genome shotgun (WGS) entry which is preliminary data.</text>
</comment>
<keyword evidence="2" id="KW-1185">Reference proteome</keyword>
<sequence length="179" mass="20032">MAFADPWTTACNFNNRELSGACENVPKATQEVWSGRVGSALCWNNSLLVTATARSASKVRALAMISMYKTSYDGRTYFVYWLPDPKVIGVCNGASEVYELTVSEKDRAEFVNVSETILPTIWREIMCNKAFNLSSISESNCIVTFGTKKSLTLPVNSDPLRLAFIMEEMLKCIEVMWLI</sequence>
<gene>
    <name evidence="1" type="primary">Acey_s0158.g3247</name>
    <name evidence="1" type="synonym">Acey-H19N07.3</name>
    <name evidence="1" type="ORF">Y032_0158g3247</name>
</gene>